<dbReference type="InterPro" id="IPR003673">
    <property type="entry name" value="CoA-Trfase_fam_III"/>
</dbReference>
<dbReference type="RefSeq" id="WP_150900909.1">
    <property type="nucleotide sequence ID" value="NZ_WAAU01000029.1"/>
</dbReference>
<dbReference type="Gene3D" id="3.30.1540.10">
    <property type="entry name" value="formyl-coa transferase, domain 3"/>
    <property type="match status" value="1"/>
</dbReference>
<reference evidence="1 2" key="1">
    <citation type="submission" date="2019-09" db="EMBL/GenBank/DDBJ databases">
        <authorList>
            <person name="Cao W.R."/>
        </authorList>
    </citation>
    <scope>NUCLEOTIDE SEQUENCE [LARGE SCALE GENOMIC DNA]</scope>
    <source>
        <strain evidence="2">a4</strain>
    </source>
</reference>
<dbReference type="Pfam" id="PF02515">
    <property type="entry name" value="CoA_transf_3"/>
    <property type="match status" value="1"/>
</dbReference>
<comment type="caution">
    <text evidence="1">The sequence shown here is derived from an EMBL/GenBank/DDBJ whole genome shotgun (WGS) entry which is preliminary data.</text>
</comment>
<keyword evidence="2" id="KW-1185">Reference proteome</keyword>
<organism evidence="1 2">
    <name type="scientific">Tenacibaculum aiptasiae</name>
    <dbReference type="NCBI Taxonomy" id="426481"/>
    <lineage>
        <taxon>Bacteria</taxon>
        <taxon>Pseudomonadati</taxon>
        <taxon>Bacteroidota</taxon>
        <taxon>Flavobacteriia</taxon>
        <taxon>Flavobacteriales</taxon>
        <taxon>Flavobacteriaceae</taxon>
        <taxon>Tenacibaculum</taxon>
    </lineage>
</organism>
<dbReference type="PANTHER" id="PTHR48228:SF5">
    <property type="entry name" value="ALPHA-METHYLACYL-COA RACEMASE"/>
    <property type="match status" value="1"/>
</dbReference>
<dbReference type="OrthoDB" id="9797653at2"/>
<protein>
    <submittedName>
        <fullName evidence="1">CoA transferase</fullName>
    </submittedName>
</protein>
<dbReference type="InterPro" id="IPR023606">
    <property type="entry name" value="CoA-Trfase_III_dom_1_sf"/>
</dbReference>
<sequence length="349" mass="39872">MLPLEGIKIIDFSRLLPGPLGTQILKQLGAEVIKIESPKRMDYTRYYEPKIEQTSTMFYTLNYGKEALVIDYEEEKGYSKIIELIKESDVFIEQFRPEVMKGFRLDFDTVKKINPTIVYISVTGYGQNSKFKNKAGHDLNYIAQAGLLDLNKNEKGKPIIPGYQVADIAGGSYMLVAACTTALLAKHKQQKAQYVDVNLSKATMPLNAIAQGMEYQGASYKKTPILSGMMVNYNVYECADKKWIALGALETKFWNSFCDKIDEPSWKTNNQFDLIAGVFDKTLLENLFSSKTRDEWVDFFENEDICISPVLEINELIDFHTKNNTDVFEKVMIDNNEMYIYKAPFLITN</sequence>
<accession>A0A7J5A9T6</accession>
<keyword evidence="1" id="KW-0808">Transferase</keyword>
<evidence type="ECO:0000313" key="2">
    <source>
        <dbReference type="Proteomes" id="UP000467305"/>
    </source>
</evidence>
<proteinExistence type="predicted"/>
<dbReference type="InterPro" id="IPR050509">
    <property type="entry name" value="CoA-transferase_III"/>
</dbReference>
<dbReference type="AlphaFoldDB" id="A0A7J5A9T6"/>
<dbReference type="Gene3D" id="3.40.50.10540">
    <property type="entry name" value="Crotonobetainyl-coa:carnitine coa-transferase, domain 1"/>
    <property type="match status" value="1"/>
</dbReference>
<dbReference type="EMBL" id="WAAU01000029">
    <property type="protein sequence ID" value="KAB1154275.1"/>
    <property type="molecule type" value="Genomic_DNA"/>
</dbReference>
<dbReference type="InterPro" id="IPR044855">
    <property type="entry name" value="CoA-Trfase_III_dom3_sf"/>
</dbReference>
<dbReference type="Proteomes" id="UP000467305">
    <property type="component" value="Unassembled WGS sequence"/>
</dbReference>
<dbReference type="SUPFAM" id="SSF89796">
    <property type="entry name" value="CoA-transferase family III (CaiB/BaiF)"/>
    <property type="match status" value="1"/>
</dbReference>
<gene>
    <name evidence="1" type="ORF">F7018_14995</name>
</gene>
<dbReference type="PANTHER" id="PTHR48228">
    <property type="entry name" value="SUCCINYL-COA--D-CITRAMALATE COA-TRANSFERASE"/>
    <property type="match status" value="1"/>
</dbReference>
<name>A0A7J5A9T6_9FLAO</name>
<evidence type="ECO:0000313" key="1">
    <source>
        <dbReference type="EMBL" id="KAB1154275.1"/>
    </source>
</evidence>
<dbReference type="GO" id="GO:0016740">
    <property type="term" value="F:transferase activity"/>
    <property type="evidence" value="ECO:0007669"/>
    <property type="project" value="UniProtKB-KW"/>
</dbReference>